<evidence type="ECO:0000256" key="5">
    <source>
        <dbReference type="ARBA" id="ARBA00022741"/>
    </source>
</evidence>
<comment type="similarity">
    <text evidence="3 11">Belongs to the CarA family.</text>
</comment>
<sequence>MTDALLVLEDGRTFAGEAYGATGETLGEIVFNTGMTGYQETLTDPSYHKQIVVMTAPHIGNTGVNDEDPESGRIWVAGYVVRDPARRASNWRSERSLDEELAAQGVVGISGIDTRALTRHLRERGVMRAAIVSGDALLDGSGRPHTTEDLVARVQSSPQMSGADLAAEVSTDVPYVVPPVGERVARVAAVDLGIKSMTPARMAERGIEVHVLPATSTIDDVLAVAPDGVFFSNGPGDPGAATHEIELLREVLDRRLPFFGICYGNQLLGRALGYGTYKLGYGHRGVNQPVLDRRTGKVEITAHNHGFAVDAPTDGPSLAPHDGGRYGRVEVSHIDLNDDVVEGLNALDLPAFSVQYHPEAAAGPHDAGYLFDRFLDLIHASQNEGTDA</sequence>
<feature type="binding site" evidence="11">
    <location>
        <position position="304"/>
    </location>
    <ligand>
        <name>L-glutamine</name>
        <dbReference type="ChEBI" id="CHEBI:58359"/>
    </ligand>
</feature>
<dbReference type="InterPro" id="IPR050472">
    <property type="entry name" value="Anth_synth/Amidotransfase"/>
</dbReference>
<feature type="binding site" evidence="11">
    <location>
        <position position="307"/>
    </location>
    <ligand>
        <name>L-glutamine</name>
        <dbReference type="ChEBI" id="CHEBI:58359"/>
    </ligand>
</feature>
<feature type="active site" evidence="11">
    <location>
        <position position="359"/>
    </location>
</feature>
<dbReference type="Gene3D" id="3.50.30.20">
    <property type="entry name" value="Carbamoyl-phosphate synthase small subunit, N-terminal domain"/>
    <property type="match status" value="1"/>
</dbReference>
<evidence type="ECO:0000313" key="13">
    <source>
        <dbReference type="EMBL" id="NKY21886.1"/>
    </source>
</evidence>
<evidence type="ECO:0000256" key="9">
    <source>
        <dbReference type="ARBA" id="ARBA00048816"/>
    </source>
</evidence>
<dbReference type="PRINTS" id="PR00096">
    <property type="entry name" value="GATASE"/>
</dbReference>
<dbReference type="GO" id="GO:0006541">
    <property type="term" value="P:glutamine metabolic process"/>
    <property type="evidence" value="ECO:0007669"/>
    <property type="project" value="InterPro"/>
</dbReference>
<dbReference type="SMART" id="SM01097">
    <property type="entry name" value="CPSase_sm_chain"/>
    <property type="match status" value="1"/>
</dbReference>
<dbReference type="Proteomes" id="UP000581206">
    <property type="component" value="Unassembled WGS sequence"/>
</dbReference>
<dbReference type="NCBIfam" id="NF009475">
    <property type="entry name" value="PRK12838.1"/>
    <property type="match status" value="1"/>
</dbReference>
<dbReference type="PROSITE" id="PS51273">
    <property type="entry name" value="GATASE_TYPE_1"/>
    <property type="match status" value="1"/>
</dbReference>
<dbReference type="PANTHER" id="PTHR43418:SF7">
    <property type="entry name" value="CARBAMOYL-PHOSPHATE SYNTHASE SMALL CHAIN"/>
    <property type="match status" value="1"/>
</dbReference>
<dbReference type="FunFam" id="3.50.30.20:FF:000001">
    <property type="entry name" value="Carbamoyl-phosphate synthase small chain"/>
    <property type="match status" value="1"/>
</dbReference>
<dbReference type="Pfam" id="PF00117">
    <property type="entry name" value="GATase"/>
    <property type="match status" value="1"/>
</dbReference>
<evidence type="ECO:0000313" key="14">
    <source>
        <dbReference type="Proteomes" id="UP000581206"/>
    </source>
</evidence>
<comment type="function">
    <text evidence="11">Small subunit of the glutamine-dependent carbamoyl phosphate synthetase (CPSase). CPSase catalyzes the formation of carbamoyl phosphate from the ammonia moiety of glutamine, carbonate, and phosphate donated by ATP, constituting the first step of 2 biosynthetic pathways, one leading to arginine and/or urea and the other to pyrimidine nucleotides. The small subunit (glutamine amidotransferase) binds and cleaves glutamine to supply the large subunit with the substrate ammonia.</text>
</comment>
<comment type="catalytic activity">
    <reaction evidence="9 11">
        <text>hydrogencarbonate + L-glutamine + 2 ATP + H2O = carbamoyl phosphate + L-glutamate + 2 ADP + phosphate + 2 H(+)</text>
        <dbReference type="Rhea" id="RHEA:18633"/>
        <dbReference type="ChEBI" id="CHEBI:15377"/>
        <dbReference type="ChEBI" id="CHEBI:15378"/>
        <dbReference type="ChEBI" id="CHEBI:17544"/>
        <dbReference type="ChEBI" id="CHEBI:29985"/>
        <dbReference type="ChEBI" id="CHEBI:30616"/>
        <dbReference type="ChEBI" id="CHEBI:43474"/>
        <dbReference type="ChEBI" id="CHEBI:58228"/>
        <dbReference type="ChEBI" id="CHEBI:58359"/>
        <dbReference type="ChEBI" id="CHEBI:456216"/>
        <dbReference type="EC" id="6.3.5.5"/>
    </reaction>
</comment>
<evidence type="ECO:0000259" key="12">
    <source>
        <dbReference type="SMART" id="SM01097"/>
    </source>
</evidence>
<dbReference type="GO" id="GO:0005524">
    <property type="term" value="F:ATP binding"/>
    <property type="evidence" value="ECO:0007669"/>
    <property type="project" value="UniProtKB-UniRule"/>
</dbReference>
<comment type="catalytic activity">
    <reaction evidence="10 11">
        <text>L-glutamine + H2O = L-glutamate + NH4(+)</text>
        <dbReference type="Rhea" id="RHEA:15889"/>
        <dbReference type="ChEBI" id="CHEBI:15377"/>
        <dbReference type="ChEBI" id="CHEBI:28938"/>
        <dbReference type="ChEBI" id="CHEBI:29985"/>
        <dbReference type="ChEBI" id="CHEBI:58359"/>
    </reaction>
</comment>
<keyword evidence="7 11" id="KW-0315">Glutamine amidotransferase</keyword>
<feature type="domain" description="Carbamoyl-phosphate synthase small subunit N-terminal" evidence="12">
    <location>
        <begin position="2"/>
        <end position="132"/>
    </location>
</feature>
<feature type="region of interest" description="CPSase" evidence="11">
    <location>
        <begin position="1"/>
        <end position="186"/>
    </location>
</feature>
<comment type="pathway">
    <text evidence="1 11">Pyrimidine metabolism; UMP biosynthesis via de novo pathway; (S)-dihydroorotate from bicarbonate: step 1/3.</text>
</comment>
<dbReference type="NCBIfam" id="TIGR01368">
    <property type="entry name" value="CPSaseIIsmall"/>
    <property type="match status" value="1"/>
</dbReference>
<dbReference type="InterPro" id="IPR035686">
    <property type="entry name" value="CPSase_GATase1"/>
</dbReference>
<organism evidence="13 14">
    <name type="scientific">Cellulomonas denverensis</name>
    <dbReference type="NCBI Taxonomy" id="264297"/>
    <lineage>
        <taxon>Bacteria</taxon>
        <taxon>Bacillati</taxon>
        <taxon>Actinomycetota</taxon>
        <taxon>Actinomycetes</taxon>
        <taxon>Micrococcales</taxon>
        <taxon>Cellulomonadaceae</taxon>
        <taxon>Cellulomonas</taxon>
    </lineage>
</organism>
<dbReference type="UniPathway" id="UPA00068">
    <property type="reaction ID" value="UER00171"/>
</dbReference>
<dbReference type="EC" id="6.3.5.5" evidence="11"/>
<comment type="caution">
    <text evidence="11">Lacks conserved residue(s) required for the propagation of feature annotation.</text>
</comment>
<evidence type="ECO:0000256" key="7">
    <source>
        <dbReference type="ARBA" id="ARBA00022962"/>
    </source>
</evidence>
<evidence type="ECO:0000256" key="3">
    <source>
        <dbReference type="ARBA" id="ARBA00007800"/>
    </source>
</evidence>
<feature type="binding site" evidence="11">
    <location>
        <position position="46"/>
    </location>
    <ligand>
        <name>L-glutamine</name>
        <dbReference type="ChEBI" id="CHEBI:58359"/>
    </ligand>
</feature>
<feature type="active site" evidence="11">
    <location>
        <position position="357"/>
    </location>
</feature>
<evidence type="ECO:0000256" key="1">
    <source>
        <dbReference type="ARBA" id="ARBA00004812"/>
    </source>
</evidence>
<evidence type="ECO:0000256" key="10">
    <source>
        <dbReference type="ARBA" id="ARBA00049285"/>
    </source>
</evidence>
<feature type="binding site" evidence="11">
    <location>
        <position position="236"/>
    </location>
    <ligand>
        <name>L-glutamine</name>
        <dbReference type="ChEBI" id="CHEBI:58359"/>
    </ligand>
</feature>
<dbReference type="PANTHER" id="PTHR43418">
    <property type="entry name" value="MULTIFUNCTIONAL TRYPTOPHAN BIOSYNTHESIS PROTEIN-RELATED"/>
    <property type="match status" value="1"/>
</dbReference>
<keyword evidence="6 11" id="KW-0067">ATP-binding</keyword>
<gene>
    <name evidence="11 13" type="primary">carA</name>
    <name evidence="13" type="ORF">HGA03_04330</name>
</gene>
<proteinExistence type="inferred from homology"/>
<dbReference type="AlphaFoldDB" id="A0A7X6KT97"/>
<dbReference type="PRINTS" id="PR00099">
    <property type="entry name" value="CPSGATASE"/>
</dbReference>
<dbReference type="EMBL" id="JAAXOX010000002">
    <property type="protein sequence ID" value="NKY21886.1"/>
    <property type="molecule type" value="Genomic_DNA"/>
</dbReference>
<feature type="active site" description="Nucleophile" evidence="11">
    <location>
        <position position="262"/>
    </location>
</feature>
<reference evidence="13 14" key="1">
    <citation type="submission" date="2020-04" db="EMBL/GenBank/DDBJ databases">
        <title>MicrobeNet Type strains.</title>
        <authorList>
            <person name="Nicholson A.C."/>
        </authorList>
    </citation>
    <scope>NUCLEOTIDE SEQUENCE [LARGE SCALE GENOMIC DNA]</scope>
    <source>
        <strain evidence="13 14">ATCC BAA-788</strain>
    </source>
</reference>
<dbReference type="GO" id="GO:0006526">
    <property type="term" value="P:L-arginine biosynthetic process"/>
    <property type="evidence" value="ECO:0007669"/>
    <property type="project" value="UniProtKB-UniRule"/>
</dbReference>
<evidence type="ECO:0000256" key="8">
    <source>
        <dbReference type="ARBA" id="ARBA00022975"/>
    </source>
</evidence>
<dbReference type="Gene3D" id="3.40.50.880">
    <property type="match status" value="1"/>
</dbReference>
<dbReference type="HAMAP" id="MF_01209">
    <property type="entry name" value="CPSase_S_chain"/>
    <property type="match status" value="1"/>
</dbReference>
<dbReference type="InterPro" id="IPR002474">
    <property type="entry name" value="CarbamoylP_synth_ssu_N"/>
</dbReference>
<feature type="binding site" evidence="11">
    <location>
        <position position="266"/>
    </location>
    <ligand>
        <name>L-glutamine</name>
        <dbReference type="ChEBI" id="CHEBI:58359"/>
    </ligand>
</feature>
<evidence type="ECO:0000256" key="4">
    <source>
        <dbReference type="ARBA" id="ARBA00022598"/>
    </source>
</evidence>
<dbReference type="InterPro" id="IPR036480">
    <property type="entry name" value="CarbP_synth_ssu_N_sf"/>
</dbReference>
<dbReference type="SUPFAM" id="SSF52317">
    <property type="entry name" value="Class I glutamine amidotransferase-like"/>
    <property type="match status" value="1"/>
</dbReference>
<dbReference type="SUPFAM" id="SSF52021">
    <property type="entry name" value="Carbamoyl phosphate synthetase, small subunit N-terminal domain"/>
    <property type="match status" value="1"/>
</dbReference>
<keyword evidence="4 11" id="KW-0436">Ligase</keyword>
<keyword evidence="11" id="KW-0055">Arginine biosynthesis</keyword>
<evidence type="ECO:0000256" key="6">
    <source>
        <dbReference type="ARBA" id="ARBA00022840"/>
    </source>
</evidence>
<keyword evidence="8 11" id="KW-0665">Pyrimidine biosynthesis</keyword>
<keyword evidence="11" id="KW-0028">Amino-acid biosynthesis</keyword>
<evidence type="ECO:0000256" key="2">
    <source>
        <dbReference type="ARBA" id="ARBA00005077"/>
    </source>
</evidence>
<keyword evidence="14" id="KW-1185">Reference proteome</keyword>
<dbReference type="InterPro" id="IPR029062">
    <property type="entry name" value="Class_I_gatase-like"/>
</dbReference>
<dbReference type="GO" id="GO:0006207">
    <property type="term" value="P:'de novo' pyrimidine nucleobase biosynthetic process"/>
    <property type="evidence" value="ECO:0007669"/>
    <property type="project" value="InterPro"/>
</dbReference>
<dbReference type="GO" id="GO:0044205">
    <property type="term" value="P:'de novo' UMP biosynthetic process"/>
    <property type="evidence" value="ECO:0007669"/>
    <property type="project" value="UniProtKB-UniRule"/>
</dbReference>
<comment type="subunit">
    <text evidence="11">Composed of two chains; the small (or glutamine) chain promotes the hydrolysis of glutamine to ammonia, which is used by the large (or ammonia) chain to synthesize carbamoyl phosphate. Tetramer of heterodimers (alpha,beta)4.</text>
</comment>
<dbReference type="InterPro" id="IPR017926">
    <property type="entry name" value="GATASE"/>
</dbReference>
<dbReference type="PRINTS" id="PR00097">
    <property type="entry name" value="ANTSNTHASEII"/>
</dbReference>
<evidence type="ECO:0000256" key="11">
    <source>
        <dbReference type="HAMAP-Rule" id="MF_01209"/>
    </source>
</evidence>
<dbReference type="UniPathway" id="UPA00070">
    <property type="reaction ID" value="UER00115"/>
</dbReference>
<dbReference type="RefSeq" id="WP_168629016.1">
    <property type="nucleotide sequence ID" value="NZ_BONL01000002.1"/>
</dbReference>
<dbReference type="GO" id="GO:0004088">
    <property type="term" value="F:carbamoyl-phosphate synthase (glutamine-hydrolyzing) activity"/>
    <property type="evidence" value="ECO:0007669"/>
    <property type="project" value="UniProtKB-UniRule"/>
</dbReference>
<dbReference type="Pfam" id="PF00988">
    <property type="entry name" value="CPSase_sm_chain"/>
    <property type="match status" value="1"/>
</dbReference>
<accession>A0A7X6KT97</accession>
<dbReference type="CDD" id="cd01744">
    <property type="entry name" value="GATase1_CPSase"/>
    <property type="match status" value="1"/>
</dbReference>
<feature type="binding site" evidence="11">
    <location>
        <position position="234"/>
    </location>
    <ligand>
        <name>L-glutamine</name>
        <dbReference type="ChEBI" id="CHEBI:58359"/>
    </ligand>
</feature>
<protein>
    <recommendedName>
        <fullName evidence="11">Carbamoyl phosphate synthase small chain</fullName>
        <ecNumber evidence="11">6.3.5.5</ecNumber>
    </recommendedName>
    <alternativeName>
        <fullName evidence="11">Carbamoyl phosphate synthetase glutamine chain</fullName>
    </alternativeName>
</protein>
<name>A0A7X6KT97_9CELL</name>
<comment type="pathway">
    <text evidence="2 11">Amino-acid biosynthesis; L-arginine biosynthesis; carbamoyl phosphate from bicarbonate: step 1/1.</text>
</comment>
<feature type="binding site" evidence="11">
    <location>
        <position position="306"/>
    </location>
    <ligand>
        <name>L-glutamine</name>
        <dbReference type="ChEBI" id="CHEBI:58359"/>
    </ligand>
</feature>
<dbReference type="InterPro" id="IPR006274">
    <property type="entry name" value="CarbamoylP_synth_ssu"/>
</dbReference>
<comment type="caution">
    <text evidence="13">The sequence shown here is derived from an EMBL/GenBank/DDBJ whole genome shotgun (WGS) entry which is preliminary data.</text>
</comment>
<keyword evidence="5 11" id="KW-0547">Nucleotide-binding</keyword>